<sequence length="151" mass="18535">MAKPIKRFEELQGVSREHHHALLLSWKINQGIKKDVDPERIQKYVHWFREEHLKPHFEIEEKWIFPVLGVNHVMIKRALQEHKRLMDLSLNASDHHDLQIFSDELKEHVRFEERELFQEVQKLATDEELKLIQEHHKEEEFCERSEDEFWK</sequence>
<gene>
    <name evidence="2" type="ORF">NMK71_02980</name>
</gene>
<accession>A0A9X4MUY1</accession>
<proteinExistence type="predicted"/>
<dbReference type="Proteomes" id="UP001152599">
    <property type="component" value="Unassembled WGS sequence"/>
</dbReference>
<dbReference type="AlphaFoldDB" id="A0A9X4MUY1"/>
<dbReference type="EMBL" id="JANCMU010000001">
    <property type="protein sequence ID" value="MDG4945366.1"/>
    <property type="molecule type" value="Genomic_DNA"/>
</dbReference>
<protein>
    <submittedName>
        <fullName evidence="2">Hemerythrin domain-containing protein</fullName>
    </submittedName>
</protein>
<dbReference type="InterPro" id="IPR012312">
    <property type="entry name" value="Hemerythrin-like"/>
</dbReference>
<evidence type="ECO:0000313" key="3">
    <source>
        <dbReference type="Proteomes" id="UP001152599"/>
    </source>
</evidence>
<keyword evidence="3" id="KW-1185">Reference proteome</keyword>
<comment type="caution">
    <text evidence="2">The sequence shown here is derived from an EMBL/GenBank/DDBJ whole genome shotgun (WGS) entry which is preliminary data.</text>
</comment>
<name>A0A9X4MUY1_9FLAO</name>
<organism evidence="2 3">
    <name type="scientific">Profundicola chukchiensis</name>
    <dbReference type="NCBI Taxonomy" id="2961959"/>
    <lineage>
        <taxon>Bacteria</taxon>
        <taxon>Pseudomonadati</taxon>
        <taxon>Bacteroidota</taxon>
        <taxon>Flavobacteriia</taxon>
        <taxon>Flavobacteriales</taxon>
        <taxon>Weeksellaceae</taxon>
        <taxon>Profundicola</taxon>
    </lineage>
</organism>
<feature type="domain" description="Hemerythrin-like" evidence="1">
    <location>
        <begin position="33"/>
        <end position="118"/>
    </location>
</feature>
<dbReference type="RefSeq" id="WP_304420006.1">
    <property type="nucleotide sequence ID" value="NZ_JANCMU010000001.1"/>
</dbReference>
<evidence type="ECO:0000313" key="2">
    <source>
        <dbReference type="EMBL" id="MDG4945366.1"/>
    </source>
</evidence>
<dbReference type="Pfam" id="PF01814">
    <property type="entry name" value="Hemerythrin"/>
    <property type="match status" value="1"/>
</dbReference>
<reference evidence="2" key="1">
    <citation type="submission" date="2022-07" db="EMBL/GenBank/DDBJ databases">
        <title>Description and genome-wide analysis of Profundicola chukchiensis gen. nov., sp. nov., marine bacteria isolated from bottom sediments of the Chukchi Sea.</title>
        <authorList>
            <person name="Romanenko L."/>
            <person name="Otstavnykh N."/>
            <person name="Kurilenko V."/>
            <person name="Eremeev V."/>
            <person name="Velansky P."/>
            <person name="Mikhailov V."/>
            <person name="Isaeva M."/>
        </authorList>
    </citation>
    <scope>NUCLEOTIDE SEQUENCE</scope>
    <source>
        <strain evidence="2">KMM 9713</strain>
    </source>
</reference>
<evidence type="ECO:0000259" key="1">
    <source>
        <dbReference type="Pfam" id="PF01814"/>
    </source>
</evidence>